<organism evidence="4 5">
    <name type="scientific">Amycolatopsis acididurans</name>
    <dbReference type="NCBI Taxonomy" id="2724524"/>
    <lineage>
        <taxon>Bacteria</taxon>
        <taxon>Bacillati</taxon>
        <taxon>Actinomycetota</taxon>
        <taxon>Actinomycetes</taxon>
        <taxon>Pseudonocardiales</taxon>
        <taxon>Pseudonocardiaceae</taxon>
        <taxon>Amycolatopsis</taxon>
    </lineage>
</organism>
<sequence>MSEPVPVLLVEPPRHDDHATAPERLAALKAITDRMRPIFDHGWGMEGARKPRVEVEETDRDYVFAATLPGARRDDVLVVIRDQDLCISGKLRPRNRFAYRSTLPFGFDYSRIEAKLDRGVLTVRVGKLAYL</sequence>
<dbReference type="Pfam" id="PF00011">
    <property type="entry name" value="HSP20"/>
    <property type="match status" value="1"/>
</dbReference>
<dbReference type="InterPro" id="IPR031107">
    <property type="entry name" value="Small_HSP"/>
</dbReference>
<comment type="similarity">
    <text evidence="1 2">Belongs to the small heat shock protein (HSP20) family.</text>
</comment>
<name>A0ABX1IXV9_9PSEU</name>
<dbReference type="Proteomes" id="UP000715441">
    <property type="component" value="Unassembled WGS sequence"/>
</dbReference>
<evidence type="ECO:0000259" key="3">
    <source>
        <dbReference type="PROSITE" id="PS01031"/>
    </source>
</evidence>
<proteinExistence type="inferred from homology"/>
<dbReference type="Gene3D" id="2.60.40.790">
    <property type="match status" value="1"/>
</dbReference>
<dbReference type="InterPro" id="IPR008978">
    <property type="entry name" value="HSP20-like_chaperone"/>
</dbReference>
<comment type="caution">
    <text evidence="4">The sequence shown here is derived from an EMBL/GenBank/DDBJ whole genome shotgun (WGS) entry which is preliminary data.</text>
</comment>
<gene>
    <name evidence="4" type="ORF">HFP15_04580</name>
</gene>
<evidence type="ECO:0000256" key="2">
    <source>
        <dbReference type="RuleBase" id="RU003616"/>
    </source>
</evidence>
<evidence type="ECO:0000313" key="5">
    <source>
        <dbReference type="Proteomes" id="UP000715441"/>
    </source>
</evidence>
<dbReference type="EMBL" id="JAAXLS010000002">
    <property type="protein sequence ID" value="NKQ52154.1"/>
    <property type="molecule type" value="Genomic_DNA"/>
</dbReference>
<feature type="domain" description="SHSP" evidence="3">
    <location>
        <begin position="44"/>
        <end position="131"/>
    </location>
</feature>
<dbReference type="InterPro" id="IPR002068">
    <property type="entry name" value="A-crystallin/Hsp20_dom"/>
</dbReference>
<dbReference type="PROSITE" id="PS01031">
    <property type="entry name" value="SHSP"/>
    <property type="match status" value="1"/>
</dbReference>
<accession>A0ABX1IXV9</accession>
<evidence type="ECO:0000256" key="1">
    <source>
        <dbReference type="PROSITE-ProRule" id="PRU00285"/>
    </source>
</evidence>
<dbReference type="SUPFAM" id="SSF49764">
    <property type="entry name" value="HSP20-like chaperones"/>
    <property type="match status" value="1"/>
</dbReference>
<dbReference type="RefSeq" id="WP_168511760.1">
    <property type="nucleotide sequence ID" value="NZ_JAAXLS010000002.1"/>
</dbReference>
<keyword evidence="5" id="KW-1185">Reference proteome</keyword>
<evidence type="ECO:0000313" key="4">
    <source>
        <dbReference type="EMBL" id="NKQ52154.1"/>
    </source>
</evidence>
<reference evidence="4 5" key="1">
    <citation type="submission" date="2020-04" db="EMBL/GenBank/DDBJ databases">
        <title>Novel species.</title>
        <authorList>
            <person name="Teo W.F.A."/>
            <person name="Lipun K."/>
            <person name="Srisuk N."/>
            <person name="Duangmal K."/>
        </authorList>
    </citation>
    <scope>NUCLEOTIDE SEQUENCE [LARGE SCALE GENOMIC DNA]</scope>
    <source>
        <strain evidence="4 5">K13G38</strain>
    </source>
</reference>
<protein>
    <submittedName>
        <fullName evidence="4">Hsp20/alpha crystallin family protein</fullName>
    </submittedName>
</protein>
<dbReference type="PANTHER" id="PTHR11527">
    <property type="entry name" value="HEAT-SHOCK PROTEIN 20 FAMILY MEMBER"/>
    <property type="match status" value="1"/>
</dbReference>
<dbReference type="CDD" id="cd06464">
    <property type="entry name" value="ACD_sHsps-like"/>
    <property type="match status" value="1"/>
</dbReference>